<reference evidence="2 3" key="1">
    <citation type="journal article" date="2018" name="bioRxiv">
        <title>Evidence of independent acquisition and adaption of ultra-small bacteria to human hosts across the highly diverse yet reduced genomes of the phylum Saccharibacteria.</title>
        <authorList>
            <person name="McLean J.S."/>
            <person name="Bor B."/>
            <person name="To T.T."/>
            <person name="Liu Q."/>
            <person name="Kearns K.A."/>
            <person name="Solden L.M."/>
            <person name="Wrighton K.C."/>
            <person name="He X."/>
            <person name="Shi W."/>
        </authorList>
    </citation>
    <scope>NUCLEOTIDE SEQUENCE [LARGE SCALE GENOMIC DNA]</scope>
    <source>
        <strain evidence="2 3">TM7_KMM_G3_1_HOT_351</strain>
    </source>
</reference>
<feature type="transmembrane region" description="Helical" evidence="1">
    <location>
        <begin position="204"/>
        <end position="222"/>
    </location>
</feature>
<evidence type="ECO:0000313" key="2">
    <source>
        <dbReference type="EMBL" id="RYC74003.1"/>
    </source>
</evidence>
<gene>
    <name evidence="2" type="ORF">G3KMM_00045</name>
</gene>
<dbReference type="Proteomes" id="UP001191004">
    <property type="component" value="Unassembled WGS sequence"/>
</dbReference>
<dbReference type="RefSeq" id="WP_129603848.1">
    <property type="nucleotide sequence ID" value="NZ_PRLL01000001.1"/>
</dbReference>
<evidence type="ECO:0000313" key="3">
    <source>
        <dbReference type="Proteomes" id="UP001191004"/>
    </source>
</evidence>
<keyword evidence="1" id="KW-0812">Transmembrane</keyword>
<organism evidence="2 3">
    <name type="scientific">Candidatus Nanosyncoccus nanoralicus</name>
    <dbReference type="NCBI Taxonomy" id="2171996"/>
    <lineage>
        <taxon>Bacteria</taxon>
        <taxon>Candidatus Saccharimonadota</taxon>
        <taxon>Candidatus Nanosyncoccalia</taxon>
        <taxon>Candidatus Nanosyncoccales</taxon>
        <taxon>Candidatus Nanosyncoccaceae</taxon>
        <taxon>Candidatus Nanosyncoccus</taxon>
    </lineage>
</organism>
<feature type="transmembrane region" description="Helical" evidence="1">
    <location>
        <begin position="20"/>
        <end position="38"/>
    </location>
</feature>
<feature type="transmembrane region" description="Helical" evidence="1">
    <location>
        <begin position="75"/>
        <end position="94"/>
    </location>
</feature>
<proteinExistence type="predicted"/>
<feature type="transmembrane region" description="Helical" evidence="1">
    <location>
        <begin position="157"/>
        <end position="178"/>
    </location>
</feature>
<evidence type="ECO:0000256" key="1">
    <source>
        <dbReference type="SAM" id="Phobius"/>
    </source>
</evidence>
<evidence type="ECO:0008006" key="4">
    <source>
        <dbReference type="Google" id="ProtNLM"/>
    </source>
</evidence>
<protein>
    <recommendedName>
        <fullName evidence="4">DUF2238 domain-containing protein</fullName>
    </recommendedName>
</protein>
<keyword evidence="1" id="KW-1133">Transmembrane helix</keyword>
<reference evidence="2 3" key="2">
    <citation type="journal article" date="2020" name="Cell Rep.">
        <title>Acquisition and Adaptation of Ultra-small Parasitic Reduced Genome Bacteria to Mammalian Hosts.</title>
        <authorList>
            <person name="McLean J.S."/>
            <person name="Bor B."/>
            <person name="Kerns K.A."/>
            <person name="Liu Q."/>
            <person name="To T.T."/>
            <person name="Solden L."/>
            <person name="Hendrickson E.L."/>
            <person name="Wrighton K."/>
            <person name="Shi W."/>
            <person name="He X."/>
        </authorList>
    </citation>
    <scope>NUCLEOTIDE SEQUENCE [LARGE SCALE GENOMIC DNA]</scope>
    <source>
        <strain evidence="2 3">TM7_KMM_G3_1_HOT_351</strain>
    </source>
</reference>
<keyword evidence="1" id="KW-0472">Membrane</keyword>
<dbReference type="EMBL" id="PRLL01000001">
    <property type="protein sequence ID" value="RYC74003.1"/>
    <property type="molecule type" value="Genomic_DNA"/>
</dbReference>
<dbReference type="InterPro" id="IPR014509">
    <property type="entry name" value="YjdF-like"/>
</dbReference>
<dbReference type="Pfam" id="PF09997">
    <property type="entry name" value="DUF2238"/>
    <property type="match status" value="1"/>
</dbReference>
<comment type="caution">
    <text evidence="2">The sequence shown here is derived from an EMBL/GenBank/DDBJ whole genome shotgun (WGS) entry which is preliminary data.</text>
</comment>
<accession>A0ABY0FN36</accession>
<name>A0ABY0FN36_9BACT</name>
<keyword evidence="3" id="KW-1185">Reference proteome</keyword>
<sequence length="225" mass="25337">MKSPIKKFSNFSFSQKLNWLLKIGISLSGLIFTFLHFIDPTTWHKLPSYLVTIILPFIPELLAKLNFKATTRLQIAFNFFLIIAMVLGIDLDWYKSIIIMGYPSYDKIVHTLSGVFTAFCGKEILDHFYDGKDLVVNHRAASAKAGSSGQSTIKRKIYHSGFAFLFIICFVVFTAAMWECFEFTYDQLCGGHMQELNAPGVGDTMGDIISASIAGFLTAIFIRKK</sequence>